<evidence type="ECO:0000313" key="2">
    <source>
        <dbReference type="Proteomes" id="UP000000702"/>
    </source>
</evidence>
<keyword evidence="2" id="KW-1185">Reference proteome</keyword>
<dbReference type="AlphaFoldDB" id="F9WJN1"/>
<dbReference type="Proteomes" id="UP000000702">
    <property type="component" value="Unassembled WGS sequence"/>
</dbReference>
<proteinExistence type="predicted"/>
<accession>F9WJN1</accession>
<gene>
    <name evidence="1" type="ORF">TCIL3000_0_23530</name>
</gene>
<organism evidence="1 2">
    <name type="scientific">Trypanosoma congolense (strain IL3000)</name>
    <dbReference type="NCBI Taxonomy" id="1068625"/>
    <lineage>
        <taxon>Eukaryota</taxon>
        <taxon>Discoba</taxon>
        <taxon>Euglenozoa</taxon>
        <taxon>Kinetoplastea</taxon>
        <taxon>Metakinetoplastina</taxon>
        <taxon>Trypanosomatida</taxon>
        <taxon>Trypanosomatidae</taxon>
        <taxon>Trypanosoma</taxon>
        <taxon>Nannomonas</taxon>
    </lineage>
</organism>
<evidence type="ECO:0000313" key="1">
    <source>
        <dbReference type="EMBL" id="CCD17538.1"/>
    </source>
</evidence>
<dbReference type="EMBL" id="CAEQ01002747">
    <property type="protein sequence ID" value="CCD17538.1"/>
    <property type="molecule type" value="Genomic_DNA"/>
</dbReference>
<protein>
    <submittedName>
        <fullName evidence="1">Uncharacterized protein</fullName>
    </submittedName>
</protein>
<sequence length="115" mass="11887">MLVDTSTSVVVDNLLQPFGPGAYSGSMGLDGGIKGLRASEGFRFCRDRGLGKGCCQSGMGRFLFGCGLDAGKKARHGIGPGDGGRGFVFIPSRMRGPTNVIGIVSTSLTIPNFLS</sequence>
<name>F9WJN1_TRYCI</name>
<reference evidence="2" key="1">
    <citation type="submission" date="2011-07" db="EMBL/GenBank/DDBJ databases">
        <title>Divergent evolution of antigenic variation in African trypanosomes.</title>
        <authorList>
            <person name="Jackson A.P."/>
            <person name="Berry A."/>
            <person name="Allison H.C."/>
            <person name="Burton P."/>
            <person name="Anderson J."/>
            <person name="Aslett M."/>
            <person name="Brown R."/>
            <person name="Corton N."/>
            <person name="Harris D."/>
            <person name="Hauser H."/>
            <person name="Gamble J."/>
            <person name="Gilderthorp R."/>
            <person name="McQuillan J."/>
            <person name="Quail M.A."/>
            <person name="Sanders M."/>
            <person name="Van Tonder A."/>
            <person name="Ginger M.L."/>
            <person name="Donelson J.E."/>
            <person name="Field M.C."/>
            <person name="Barry J.D."/>
            <person name="Berriman M."/>
            <person name="Hertz-Fowler C."/>
        </authorList>
    </citation>
    <scope>NUCLEOTIDE SEQUENCE [LARGE SCALE GENOMIC DNA]</scope>
    <source>
        <strain evidence="2">IL3000</strain>
    </source>
</reference>
<comment type="caution">
    <text evidence="1">The sequence shown here is derived from an EMBL/GenBank/DDBJ whole genome shotgun (WGS) entry which is preliminary data.</text>
</comment>
<reference evidence="1 2" key="2">
    <citation type="journal article" date="2012" name="Proc. Natl. Acad. Sci. U.S.A.">
        <title>Antigenic diversity is generated by distinct evolutionary mechanisms in African trypanosome species.</title>
        <authorList>
            <person name="Jackson A.P."/>
            <person name="Berry A."/>
            <person name="Aslett M."/>
            <person name="Allison H.C."/>
            <person name="Burton P."/>
            <person name="Vavrova-Anderson J."/>
            <person name="Brown R."/>
            <person name="Browne H."/>
            <person name="Corton N."/>
            <person name="Hauser H."/>
            <person name="Gamble J."/>
            <person name="Gilderthorp R."/>
            <person name="Marcello L."/>
            <person name="McQuillan J."/>
            <person name="Otto T.D."/>
            <person name="Quail M.A."/>
            <person name="Sanders M.J."/>
            <person name="van Tonder A."/>
            <person name="Ginger M.L."/>
            <person name="Field M.C."/>
            <person name="Barry J.D."/>
            <person name="Hertz-Fowler C."/>
            <person name="Berriman M."/>
        </authorList>
    </citation>
    <scope>NUCLEOTIDE SEQUENCE [LARGE SCALE GENOMIC DNA]</scope>
    <source>
        <strain evidence="1 2">IL3000</strain>
    </source>
</reference>